<organism evidence="1 2">
    <name type="scientific">Pseudomonas taetrolens</name>
    <dbReference type="NCBI Taxonomy" id="47884"/>
    <lineage>
        <taxon>Bacteria</taxon>
        <taxon>Pseudomonadati</taxon>
        <taxon>Pseudomonadota</taxon>
        <taxon>Gammaproteobacteria</taxon>
        <taxon>Pseudomonadales</taxon>
        <taxon>Pseudomonadaceae</taxon>
        <taxon>Pseudomonas</taxon>
    </lineage>
</organism>
<name>A0A1H5BVU2_PSETA</name>
<evidence type="ECO:0000313" key="2">
    <source>
        <dbReference type="Proteomes" id="UP000183155"/>
    </source>
</evidence>
<keyword evidence="2" id="KW-1185">Reference proteome</keyword>
<comment type="caution">
    <text evidence="1">The sequence shown here is derived from an EMBL/GenBank/DDBJ whole genome shotgun (WGS) entry which is preliminary data.</text>
</comment>
<protein>
    <recommendedName>
        <fullName evidence="3">Lipoprotein</fullName>
    </recommendedName>
</protein>
<sequence>MRFPALLSHLLAAYACGASGHPEPSGATLEYTHYSDQV</sequence>
<proteinExistence type="predicted"/>
<reference evidence="1 2" key="1">
    <citation type="submission" date="2016-10" db="EMBL/GenBank/DDBJ databases">
        <authorList>
            <person name="Varghese N."/>
            <person name="Submissions S."/>
        </authorList>
    </citation>
    <scope>NUCLEOTIDE SEQUENCE [LARGE SCALE GENOMIC DNA]</scope>
    <source>
        <strain evidence="1 2">BS3652</strain>
    </source>
</reference>
<dbReference type="PROSITE" id="PS51257">
    <property type="entry name" value="PROKAR_LIPOPROTEIN"/>
    <property type="match status" value="1"/>
</dbReference>
<dbReference type="Proteomes" id="UP000183155">
    <property type="component" value="Unassembled WGS sequence"/>
</dbReference>
<dbReference type="EMBL" id="FNRS01000002">
    <property type="protein sequence ID" value="SED58214.1"/>
    <property type="molecule type" value="Genomic_DNA"/>
</dbReference>
<evidence type="ECO:0000313" key="1">
    <source>
        <dbReference type="EMBL" id="SED58214.1"/>
    </source>
</evidence>
<evidence type="ECO:0008006" key="3">
    <source>
        <dbReference type="Google" id="ProtNLM"/>
    </source>
</evidence>
<gene>
    <name evidence="1" type="ORF">SAMN04490203_4218</name>
</gene>
<accession>A0A1H5BVU2</accession>